<keyword evidence="4" id="KW-1185">Reference proteome</keyword>
<protein>
    <submittedName>
        <fullName evidence="3">Uncharacterized protein</fullName>
    </submittedName>
</protein>
<dbReference type="Proteomes" id="UP001063166">
    <property type="component" value="Unassembled WGS sequence"/>
</dbReference>
<feature type="compositionally biased region" description="Polar residues" evidence="2">
    <location>
        <begin position="20"/>
        <end position="29"/>
    </location>
</feature>
<feature type="region of interest" description="Disordered" evidence="2">
    <location>
        <begin position="1"/>
        <end position="114"/>
    </location>
</feature>
<evidence type="ECO:0000313" key="3">
    <source>
        <dbReference type="EMBL" id="GLB37786.1"/>
    </source>
</evidence>
<sequence>MPLFRSRPGAEEVDGDNRGRTSPTTSPSRKGSIFGSKRGRSLSPTSSTTFKSRHSDSSRQKQQGSARRGGFFHRRSSSASSDDNRTYLRSPGSRNGGGFLGFGHGTGIDRDPTILAARQKVTDAEEAEKEADRALSQARNMVKEARGHVKILEQEAMEDARRAKAKQAEAKIVGKVAKGLGRHGS</sequence>
<organism evidence="3 4">
    <name type="scientific">Lyophyllum shimeji</name>
    <name type="common">Hon-shimeji</name>
    <name type="synonym">Tricholoma shimeji</name>
    <dbReference type="NCBI Taxonomy" id="47721"/>
    <lineage>
        <taxon>Eukaryota</taxon>
        <taxon>Fungi</taxon>
        <taxon>Dikarya</taxon>
        <taxon>Basidiomycota</taxon>
        <taxon>Agaricomycotina</taxon>
        <taxon>Agaricomycetes</taxon>
        <taxon>Agaricomycetidae</taxon>
        <taxon>Agaricales</taxon>
        <taxon>Tricholomatineae</taxon>
        <taxon>Lyophyllaceae</taxon>
        <taxon>Lyophyllum</taxon>
    </lineage>
</organism>
<feature type="coiled-coil region" evidence="1">
    <location>
        <begin position="117"/>
        <end position="169"/>
    </location>
</feature>
<dbReference type="AlphaFoldDB" id="A0A9P3PM17"/>
<accession>A0A9P3PM17</accession>
<keyword evidence="1" id="KW-0175">Coiled coil</keyword>
<feature type="compositionally biased region" description="Gly residues" evidence="2">
    <location>
        <begin position="94"/>
        <end position="106"/>
    </location>
</feature>
<gene>
    <name evidence="3" type="ORF">LshimejAT787_0408370</name>
</gene>
<comment type="caution">
    <text evidence="3">The sequence shown here is derived from an EMBL/GenBank/DDBJ whole genome shotgun (WGS) entry which is preliminary data.</text>
</comment>
<evidence type="ECO:0000256" key="2">
    <source>
        <dbReference type="SAM" id="MobiDB-lite"/>
    </source>
</evidence>
<reference evidence="3" key="1">
    <citation type="submission" date="2022-07" db="EMBL/GenBank/DDBJ databases">
        <title>The genome of Lyophyllum shimeji provides insight into the initial evolution of ectomycorrhizal fungal genome.</title>
        <authorList>
            <person name="Kobayashi Y."/>
            <person name="Shibata T."/>
            <person name="Hirakawa H."/>
            <person name="Shigenobu S."/>
            <person name="Nishiyama T."/>
            <person name="Yamada A."/>
            <person name="Hasebe M."/>
            <person name="Kawaguchi M."/>
        </authorList>
    </citation>
    <scope>NUCLEOTIDE SEQUENCE</scope>
    <source>
        <strain evidence="3">AT787</strain>
    </source>
</reference>
<evidence type="ECO:0000313" key="4">
    <source>
        <dbReference type="Proteomes" id="UP001063166"/>
    </source>
</evidence>
<evidence type="ECO:0000256" key="1">
    <source>
        <dbReference type="SAM" id="Coils"/>
    </source>
</evidence>
<proteinExistence type="predicted"/>
<name>A0A9P3PM17_LYOSH</name>
<dbReference type="EMBL" id="BRPK01000004">
    <property type="protein sequence ID" value="GLB37786.1"/>
    <property type="molecule type" value="Genomic_DNA"/>
</dbReference>
<dbReference type="OrthoDB" id="3211582at2759"/>